<feature type="domain" description="Lysozyme inhibitor LprI-like N-terminal" evidence="2">
    <location>
        <begin position="252"/>
        <end position="326"/>
    </location>
</feature>
<dbReference type="OrthoDB" id="7340239at2"/>
<evidence type="ECO:0000256" key="1">
    <source>
        <dbReference type="SAM" id="SignalP"/>
    </source>
</evidence>
<feature type="signal peptide" evidence="1">
    <location>
        <begin position="1"/>
        <end position="21"/>
    </location>
</feature>
<gene>
    <name evidence="3" type="ORF">A1332_17425</name>
</gene>
<name>A0A177M836_METMH</name>
<feature type="chain" id="PRO_5008067772" description="Lysozyme inhibitor LprI-like N-terminal domain-containing protein" evidence="1">
    <location>
        <begin position="22"/>
        <end position="331"/>
    </location>
</feature>
<accession>A0A177M836</accession>
<dbReference type="AlphaFoldDB" id="A0A177M836"/>
<protein>
    <recommendedName>
        <fullName evidence="2">Lysozyme inhibitor LprI-like N-terminal domain-containing protein</fullName>
    </recommendedName>
</protein>
<dbReference type="Gene3D" id="1.20.1270.180">
    <property type="match status" value="1"/>
</dbReference>
<dbReference type="RefSeq" id="WP_064009514.1">
    <property type="nucleotide sequence ID" value="NZ_LUUG01000088.1"/>
</dbReference>
<evidence type="ECO:0000259" key="2">
    <source>
        <dbReference type="Pfam" id="PF07007"/>
    </source>
</evidence>
<organism evidence="3 4">
    <name type="scientific">Methylomonas methanica</name>
    <dbReference type="NCBI Taxonomy" id="421"/>
    <lineage>
        <taxon>Bacteria</taxon>
        <taxon>Pseudomonadati</taxon>
        <taxon>Pseudomonadota</taxon>
        <taxon>Gammaproteobacteria</taxon>
        <taxon>Methylococcales</taxon>
        <taxon>Methylococcaceae</taxon>
        <taxon>Methylomonas</taxon>
    </lineage>
</organism>
<keyword evidence="1" id="KW-0732">Signal</keyword>
<sequence>MKPIKLLLSVLLIQVSLITFAEPRISPELICEQVKAIEFPTQDRPDAKTIQSLAGCNSEALYYGIGQTADWQKARACAYEEMRRGPEGPFQGPATLMMIYANGKGVTRNYDLAIKLACEIEGAPAEIEGRLEHLLQMKQQGAEAKDIDLCDDITSSMMMNFCSSHQESIQQQERATQLANMVKSWNENEKKALDGLKYSANRFFSTRSEKEVDASGAAHVAMTVGEEASLQDDFLASLQSFEKGHTPNFDDQQFAEADAKLNAIYKKILADKNFSWGTVNQNSIKETQREWLKYRDAWVKFGSIKYPAVSATSWKTYLTEKRIKMLEEFLN</sequence>
<proteinExistence type="predicted"/>
<dbReference type="Pfam" id="PF07007">
    <property type="entry name" value="LprI"/>
    <property type="match status" value="1"/>
</dbReference>
<comment type="caution">
    <text evidence="3">The sequence shown here is derived from an EMBL/GenBank/DDBJ whole genome shotgun (WGS) entry which is preliminary data.</text>
</comment>
<dbReference type="EMBL" id="LUUG01000088">
    <property type="protein sequence ID" value="OAI01704.1"/>
    <property type="molecule type" value="Genomic_DNA"/>
</dbReference>
<dbReference type="InterPro" id="IPR009739">
    <property type="entry name" value="LprI-like_N"/>
</dbReference>
<dbReference type="Proteomes" id="UP000078090">
    <property type="component" value="Unassembled WGS sequence"/>
</dbReference>
<evidence type="ECO:0000313" key="3">
    <source>
        <dbReference type="EMBL" id="OAI01704.1"/>
    </source>
</evidence>
<evidence type="ECO:0000313" key="4">
    <source>
        <dbReference type="Proteomes" id="UP000078090"/>
    </source>
</evidence>
<reference evidence="3 4" key="1">
    <citation type="submission" date="2016-03" db="EMBL/GenBank/DDBJ databases">
        <authorList>
            <person name="Ploux O."/>
        </authorList>
    </citation>
    <scope>NUCLEOTIDE SEQUENCE [LARGE SCALE GENOMIC DNA]</scope>
    <source>
        <strain evidence="3 4">R-45363</strain>
    </source>
</reference>